<feature type="transmembrane region" description="Helical" evidence="1">
    <location>
        <begin position="73"/>
        <end position="90"/>
    </location>
</feature>
<evidence type="ECO:0000256" key="1">
    <source>
        <dbReference type="SAM" id="Phobius"/>
    </source>
</evidence>
<dbReference type="PANTHER" id="PTHR33876">
    <property type="entry name" value="UNNAMED PRODUCT"/>
    <property type="match status" value="1"/>
</dbReference>
<keyword evidence="1" id="KW-1133">Transmembrane helix</keyword>
<gene>
    <name evidence="3" type="ORF">COY16_05540</name>
</gene>
<proteinExistence type="predicted"/>
<reference evidence="4" key="1">
    <citation type="submission" date="2017-09" db="EMBL/GenBank/DDBJ databases">
        <title>Depth-based differentiation of microbial function through sediment-hosted aquifers and enrichment of novel symbionts in the deep terrestrial subsurface.</title>
        <authorList>
            <person name="Probst A.J."/>
            <person name="Ladd B."/>
            <person name="Jarett J.K."/>
            <person name="Geller-Mcgrath D.E."/>
            <person name="Sieber C.M.K."/>
            <person name="Emerson J.B."/>
            <person name="Anantharaman K."/>
            <person name="Thomas B.C."/>
            <person name="Malmstrom R."/>
            <person name="Stieglmeier M."/>
            <person name="Klingl A."/>
            <person name="Woyke T."/>
            <person name="Ryan C.M."/>
            <person name="Banfield J.F."/>
        </authorList>
    </citation>
    <scope>NUCLEOTIDE SEQUENCE [LARGE SCALE GENOMIC DNA]</scope>
</reference>
<sequence length="224" mass="24671">MNVFQLLSIGFGLGIKHAIEADHVAAVSTFSARTHSFRRSIMTGVVWGIGHTFILILVGTIVLLLHFEIPEKINLGLEFGVGIMLIYLGVRTMRMKDEIHAHTHGHENTQHAHKHYHTREPHGYLSSFIVGSVHGLAGSGSFMIVILGNIQDTITGFLYILIFGLGSIGAMAIMSFLISIPVIVTSQAHNKIEYYIRIISGLISTVLGCYIIYEIGFVEGLFLL</sequence>
<organism evidence="3 4">
    <name type="scientific">Candidatus Roizmanbacteria bacterium CG_4_10_14_0_2_um_filter_39_13</name>
    <dbReference type="NCBI Taxonomy" id="1974825"/>
    <lineage>
        <taxon>Bacteria</taxon>
        <taxon>Candidatus Roizmaniibacteriota</taxon>
    </lineage>
</organism>
<dbReference type="Proteomes" id="UP000228503">
    <property type="component" value="Unassembled WGS sequence"/>
</dbReference>
<feature type="transmembrane region" description="Helical" evidence="1">
    <location>
        <begin position="124"/>
        <end position="150"/>
    </location>
</feature>
<dbReference type="InterPro" id="IPR052776">
    <property type="entry name" value="Chloro_ReproSupport/MetalTrans"/>
</dbReference>
<feature type="domain" description="Urease accessory protein UreH-like transmembrane" evidence="2">
    <location>
        <begin position="43"/>
        <end position="204"/>
    </location>
</feature>
<feature type="transmembrane region" description="Helical" evidence="1">
    <location>
        <begin position="45"/>
        <end position="67"/>
    </location>
</feature>
<comment type="caution">
    <text evidence="3">The sequence shown here is derived from an EMBL/GenBank/DDBJ whole genome shotgun (WGS) entry which is preliminary data.</text>
</comment>
<protein>
    <submittedName>
        <fullName evidence="3">Urease accessory protein UreH</fullName>
    </submittedName>
</protein>
<dbReference type="EMBL" id="PFOB01000069">
    <property type="protein sequence ID" value="PIZ61968.1"/>
    <property type="molecule type" value="Genomic_DNA"/>
</dbReference>
<dbReference type="PANTHER" id="PTHR33876:SF4">
    <property type="entry name" value="CHLOROPLAST PROTEIN FOR GROWTH AND FERTILITY 2"/>
    <property type="match status" value="1"/>
</dbReference>
<evidence type="ECO:0000313" key="3">
    <source>
        <dbReference type="EMBL" id="PIZ61968.1"/>
    </source>
</evidence>
<dbReference type="AlphaFoldDB" id="A0A2M7TVW8"/>
<feature type="transmembrane region" description="Helical" evidence="1">
    <location>
        <begin position="194"/>
        <end position="213"/>
    </location>
</feature>
<feature type="transmembrane region" description="Helical" evidence="1">
    <location>
        <begin position="156"/>
        <end position="182"/>
    </location>
</feature>
<evidence type="ECO:0000313" key="4">
    <source>
        <dbReference type="Proteomes" id="UP000228503"/>
    </source>
</evidence>
<dbReference type="Pfam" id="PF13386">
    <property type="entry name" value="DsbD_2"/>
    <property type="match status" value="1"/>
</dbReference>
<keyword evidence="1" id="KW-0812">Transmembrane</keyword>
<keyword evidence="1" id="KW-0472">Membrane</keyword>
<name>A0A2M7TVW8_9BACT</name>
<dbReference type="InterPro" id="IPR039447">
    <property type="entry name" value="UreH-like_TM_dom"/>
</dbReference>
<evidence type="ECO:0000259" key="2">
    <source>
        <dbReference type="Pfam" id="PF13386"/>
    </source>
</evidence>
<accession>A0A2M7TVW8</accession>